<dbReference type="RefSeq" id="WP_092523513.1">
    <property type="nucleotide sequence ID" value="NZ_FNCI01000002.1"/>
</dbReference>
<proteinExistence type="predicted"/>
<protein>
    <recommendedName>
        <fullName evidence="3">PRC-barrel domain-containing protein</fullName>
    </recommendedName>
</protein>
<dbReference type="Proteomes" id="UP000198641">
    <property type="component" value="Unassembled WGS sequence"/>
</dbReference>
<organism evidence="1 2">
    <name type="scientific">Onishia taeanensis</name>
    <dbReference type="NCBI Taxonomy" id="284577"/>
    <lineage>
        <taxon>Bacteria</taxon>
        <taxon>Pseudomonadati</taxon>
        <taxon>Pseudomonadota</taxon>
        <taxon>Gammaproteobacteria</taxon>
        <taxon>Oceanospirillales</taxon>
        <taxon>Halomonadaceae</taxon>
        <taxon>Onishia</taxon>
    </lineage>
</organism>
<dbReference type="SUPFAM" id="SSF50346">
    <property type="entry name" value="PRC-barrel domain"/>
    <property type="match status" value="1"/>
</dbReference>
<dbReference type="OrthoDB" id="6182585at2"/>
<evidence type="ECO:0000313" key="2">
    <source>
        <dbReference type="Proteomes" id="UP000198641"/>
    </source>
</evidence>
<sequence length="192" mass="20259">MTARNSLKTDRTNNLKGALFGAMLIGGMTVAGSALAAPQGLYSADELNDADVVLKATPSQQVGEVEDILLDDDMTVRGLVVETDNQFGLAEKAYVVNTGDFTVETLNGNNLDAVTYVVHLDMTSDELSQQPEYTSTWWAETKEATSKAWANTKEGASSAWETTKSATADALTSAGNALESAGDKAQEAVDGN</sequence>
<dbReference type="EMBL" id="FNCI01000002">
    <property type="protein sequence ID" value="SDF87168.1"/>
    <property type="molecule type" value="Genomic_DNA"/>
</dbReference>
<gene>
    <name evidence="1" type="ORF">SAMN05216571_102390</name>
</gene>
<reference evidence="1 2" key="1">
    <citation type="submission" date="2016-10" db="EMBL/GenBank/DDBJ databases">
        <authorList>
            <person name="de Groot N.N."/>
        </authorList>
    </citation>
    <scope>NUCLEOTIDE SEQUENCE [LARGE SCALE GENOMIC DNA]</scope>
    <source>
        <strain evidence="1 2">BH539</strain>
    </source>
</reference>
<dbReference type="Gene3D" id="2.30.30.240">
    <property type="entry name" value="PRC-barrel domain"/>
    <property type="match status" value="1"/>
</dbReference>
<evidence type="ECO:0008006" key="3">
    <source>
        <dbReference type="Google" id="ProtNLM"/>
    </source>
</evidence>
<evidence type="ECO:0000313" key="1">
    <source>
        <dbReference type="EMBL" id="SDF87168.1"/>
    </source>
</evidence>
<name>A0A1G7PLV5_9GAMM</name>
<dbReference type="InterPro" id="IPR011033">
    <property type="entry name" value="PRC_barrel-like_sf"/>
</dbReference>
<dbReference type="AlphaFoldDB" id="A0A1G7PLV5"/>
<accession>A0A1G7PLV5</accession>
<dbReference type="STRING" id="284577.SAMN05216571_102390"/>
<keyword evidence="2" id="KW-1185">Reference proteome</keyword>